<feature type="region of interest" description="Disordered" evidence="5">
    <location>
        <begin position="39"/>
        <end position="71"/>
    </location>
</feature>
<keyword evidence="2 6" id="KW-0812">Transmembrane</keyword>
<dbReference type="InterPro" id="IPR013057">
    <property type="entry name" value="AA_transpt_TM"/>
</dbReference>
<evidence type="ECO:0000313" key="9">
    <source>
        <dbReference type="EMBL" id="KAL3811676.1"/>
    </source>
</evidence>
<proteinExistence type="predicted"/>
<protein>
    <recommendedName>
        <fullName evidence="8">Amino acid transporter transmembrane domain-containing protein</fullName>
    </recommendedName>
</protein>
<evidence type="ECO:0000256" key="5">
    <source>
        <dbReference type="SAM" id="MobiDB-lite"/>
    </source>
</evidence>
<feature type="transmembrane region" description="Helical" evidence="6">
    <location>
        <begin position="369"/>
        <end position="389"/>
    </location>
</feature>
<feature type="transmembrane region" description="Helical" evidence="6">
    <location>
        <begin position="97"/>
        <end position="116"/>
    </location>
</feature>
<reference evidence="9 10" key="1">
    <citation type="submission" date="2024-10" db="EMBL/GenBank/DDBJ databases">
        <title>Updated reference genomes for cyclostephanoid diatoms.</title>
        <authorList>
            <person name="Roberts W.R."/>
            <person name="Alverson A.J."/>
        </authorList>
    </citation>
    <scope>NUCLEOTIDE SEQUENCE [LARGE SCALE GENOMIC DNA]</scope>
    <source>
        <strain evidence="9 10">AJA228-03</strain>
    </source>
</reference>
<evidence type="ECO:0000256" key="7">
    <source>
        <dbReference type="SAM" id="SignalP"/>
    </source>
</evidence>
<accession>A0ABD3RM62</accession>
<evidence type="ECO:0000256" key="2">
    <source>
        <dbReference type="ARBA" id="ARBA00022692"/>
    </source>
</evidence>
<comment type="caution">
    <text evidence="9">The sequence shown here is derived from an EMBL/GenBank/DDBJ whole genome shotgun (WGS) entry which is preliminary data.</text>
</comment>
<feature type="domain" description="Amino acid transporter transmembrane" evidence="8">
    <location>
        <begin position="87"/>
        <end position="485"/>
    </location>
</feature>
<feature type="transmembrane region" description="Helical" evidence="6">
    <location>
        <begin position="169"/>
        <end position="191"/>
    </location>
</feature>
<feature type="transmembrane region" description="Helical" evidence="6">
    <location>
        <begin position="434"/>
        <end position="453"/>
    </location>
</feature>
<evidence type="ECO:0000256" key="6">
    <source>
        <dbReference type="SAM" id="Phobius"/>
    </source>
</evidence>
<feature type="chain" id="PRO_5044836543" description="Amino acid transporter transmembrane domain-containing protein" evidence="7">
    <location>
        <begin position="22"/>
        <end position="499"/>
    </location>
</feature>
<keyword evidence="3 6" id="KW-1133">Transmembrane helix</keyword>
<dbReference type="Pfam" id="PF01490">
    <property type="entry name" value="Aa_trans"/>
    <property type="match status" value="1"/>
</dbReference>
<dbReference type="PANTHER" id="PTHR22950:SF652">
    <property type="entry name" value="TRANSMEMBRANE AMINO ACID TRANSPORTER FAMILY PROTEIN"/>
    <property type="match status" value="1"/>
</dbReference>
<feature type="transmembrane region" description="Helical" evidence="6">
    <location>
        <begin position="235"/>
        <end position="255"/>
    </location>
</feature>
<dbReference type="Proteomes" id="UP001530377">
    <property type="component" value="Unassembled WGS sequence"/>
</dbReference>
<organism evidence="9 10">
    <name type="scientific">Cyclostephanos tholiformis</name>
    <dbReference type="NCBI Taxonomy" id="382380"/>
    <lineage>
        <taxon>Eukaryota</taxon>
        <taxon>Sar</taxon>
        <taxon>Stramenopiles</taxon>
        <taxon>Ochrophyta</taxon>
        <taxon>Bacillariophyta</taxon>
        <taxon>Coscinodiscophyceae</taxon>
        <taxon>Thalassiosirophycidae</taxon>
        <taxon>Stephanodiscales</taxon>
        <taxon>Stephanodiscaceae</taxon>
        <taxon>Cyclostephanos</taxon>
    </lineage>
</organism>
<evidence type="ECO:0000256" key="4">
    <source>
        <dbReference type="ARBA" id="ARBA00023136"/>
    </source>
</evidence>
<dbReference type="GO" id="GO:0016020">
    <property type="term" value="C:membrane"/>
    <property type="evidence" value="ECO:0007669"/>
    <property type="project" value="UniProtKB-SubCell"/>
</dbReference>
<feature type="transmembrane region" description="Helical" evidence="6">
    <location>
        <begin position="474"/>
        <end position="496"/>
    </location>
</feature>
<gene>
    <name evidence="9" type="ORF">ACHAXA_002770</name>
</gene>
<dbReference type="EMBL" id="JALLPB020000244">
    <property type="protein sequence ID" value="KAL3811676.1"/>
    <property type="molecule type" value="Genomic_DNA"/>
</dbReference>
<keyword evidence="10" id="KW-1185">Reference proteome</keyword>
<name>A0ABD3RM62_9STRA</name>
<keyword evidence="7" id="KW-0732">Signal</keyword>
<feature type="compositionally biased region" description="Low complexity" evidence="5">
    <location>
        <begin position="58"/>
        <end position="71"/>
    </location>
</feature>
<keyword evidence="4 6" id="KW-0472">Membrane</keyword>
<feature type="transmembrane region" description="Helical" evidence="6">
    <location>
        <begin position="325"/>
        <end position="349"/>
    </location>
</feature>
<feature type="signal peptide" evidence="7">
    <location>
        <begin position="1"/>
        <end position="21"/>
    </location>
</feature>
<evidence type="ECO:0000259" key="8">
    <source>
        <dbReference type="Pfam" id="PF01490"/>
    </source>
</evidence>
<dbReference type="PANTHER" id="PTHR22950">
    <property type="entry name" value="AMINO ACID TRANSPORTER"/>
    <property type="match status" value="1"/>
</dbReference>
<evidence type="ECO:0000256" key="3">
    <source>
        <dbReference type="ARBA" id="ARBA00022989"/>
    </source>
</evidence>
<feature type="transmembrane region" description="Helical" evidence="6">
    <location>
        <begin position="282"/>
        <end position="304"/>
    </location>
</feature>
<dbReference type="AlphaFoldDB" id="A0ABD3RM62"/>
<sequence length="499" mass="52339">MKLIPSVLLVLYATAPNIADARRRGASISSSSLAFNPRRDGVVTSPTVNMKVNDPPRTSTSSSSSSTPTNDVDVFVVGVRGGDGGGTATMSSEMFNMVKAVVGVGVLSLPAGIAAFGDAPSAAIPAALLIATIGVIAAYNFSLLGRLCAITGASSYRTAWENTIGQSTAWIPGTTVIIKTFFAILAYSMVLGDTFSALFSTFGMNVSREKALVGLTLTVLLPLCRLKSLASLAPFSLAGIAGMLYTAGAMTVRYFDGSYANPNAGLAIDVAKSLRPVIGTKGASAVFSSNAFILICMLSTAYMAHFNAPKFYLELENNTIARWNTVVASSFAISILFFIGIAAMGFSTFGGACNGLILNNYSTKDTLMGFSRVAVAFALVFTYPLAFVGCRDGLLEMMKVPKEERTDAKVDKLTYMILATVTAVALKITDLSFIMSFGGATLGNALIYVYPAMMFRSAVKKMGAKATRAQKIEVHLATIFAAFGIGMGCMGAKMALGKL</sequence>
<feature type="transmembrane region" description="Helical" evidence="6">
    <location>
        <begin position="122"/>
        <end position="148"/>
    </location>
</feature>
<evidence type="ECO:0000256" key="1">
    <source>
        <dbReference type="ARBA" id="ARBA00004141"/>
    </source>
</evidence>
<comment type="subcellular location">
    <subcellularLocation>
        <location evidence="1">Membrane</location>
        <topology evidence="1">Multi-pass membrane protein</topology>
    </subcellularLocation>
</comment>
<evidence type="ECO:0000313" key="10">
    <source>
        <dbReference type="Proteomes" id="UP001530377"/>
    </source>
</evidence>